<gene>
    <name evidence="1" type="ORF">SEMRO_2102_G314660.1</name>
</gene>
<dbReference type="Proteomes" id="UP001153069">
    <property type="component" value="Unassembled WGS sequence"/>
</dbReference>
<sequence>MKGKQFPIISNSATTGHNYRDILQCGYWYNSWRYCQNWAYVVLSRVRTMSGLFLLKKLDWDPKNFAMPQRMRDMLARFKDTIGLSVLGEDQYDEMFQREDGFLL</sequence>
<accession>A0A9N8EVH9</accession>
<dbReference type="OrthoDB" id="2927083at2759"/>
<evidence type="ECO:0000313" key="1">
    <source>
        <dbReference type="EMBL" id="CAB9527912.1"/>
    </source>
</evidence>
<dbReference type="EMBL" id="CAICTM010002100">
    <property type="protein sequence ID" value="CAB9527912.1"/>
    <property type="molecule type" value="Genomic_DNA"/>
</dbReference>
<evidence type="ECO:0000313" key="2">
    <source>
        <dbReference type="Proteomes" id="UP001153069"/>
    </source>
</evidence>
<protein>
    <submittedName>
        <fullName evidence="1">Uncharacterized protein</fullName>
    </submittedName>
</protein>
<organism evidence="1 2">
    <name type="scientific">Seminavis robusta</name>
    <dbReference type="NCBI Taxonomy" id="568900"/>
    <lineage>
        <taxon>Eukaryota</taxon>
        <taxon>Sar</taxon>
        <taxon>Stramenopiles</taxon>
        <taxon>Ochrophyta</taxon>
        <taxon>Bacillariophyta</taxon>
        <taxon>Bacillariophyceae</taxon>
        <taxon>Bacillariophycidae</taxon>
        <taxon>Naviculales</taxon>
        <taxon>Naviculaceae</taxon>
        <taxon>Seminavis</taxon>
    </lineage>
</organism>
<keyword evidence="2" id="KW-1185">Reference proteome</keyword>
<name>A0A9N8EVH9_9STRA</name>
<proteinExistence type="predicted"/>
<reference evidence="1" key="1">
    <citation type="submission" date="2020-06" db="EMBL/GenBank/DDBJ databases">
        <authorList>
            <consortium name="Plant Systems Biology data submission"/>
        </authorList>
    </citation>
    <scope>NUCLEOTIDE SEQUENCE</scope>
    <source>
        <strain evidence="1">D6</strain>
    </source>
</reference>
<dbReference type="AlphaFoldDB" id="A0A9N8EVH9"/>
<comment type="caution">
    <text evidence="1">The sequence shown here is derived from an EMBL/GenBank/DDBJ whole genome shotgun (WGS) entry which is preliminary data.</text>
</comment>